<reference evidence="3 4" key="1">
    <citation type="submission" date="2017-04" db="EMBL/GenBank/DDBJ databases">
        <authorList>
            <person name="Afonso C.L."/>
            <person name="Miller P.J."/>
            <person name="Scott M.A."/>
            <person name="Spackman E."/>
            <person name="Goraichik I."/>
            <person name="Dimitrov K.M."/>
            <person name="Suarez D.L."/>
            <person name="Swayne D.E."/>
        </authorList>
    </citation>
    <scope>NUCLEOTIDE SEQUENCE [LARGE SCALE GENOMIC DNA]</scope>
    <source>
        <strain evidence="3 4">CGMCC 1.10972</strain>
    </source>
</reference>
<keyword evidence="4" id="KW-1185">Reference proteome</keyword>
<evidence type="ECO:0000256" key="1">
    <source>
        <dbReference type="SAM" id="MobiDB-lite"/>
    </source>
</evidence>
<dbReference type="RefSeq" id="WP_139798464.1">
    <property type="nucleotide sequence ID" value="NZ_FWXR01000020.1"/>
</dbReference>
<evidence type="ECO:0000256" key="2">
    <source>
        <dbReference type="SAM" id="SignalP"/>
    </source>
</evidence>
<feature type="signal peptide" evidence="2">
    <location>
        <begin position="1"/>
        <end position="27"/>
    </location>
</feature>
<evidence type="ECO:0000313" key="3">
    <source>
        <dbReference type="EMBL" id="SMD04106.1"/>
    </source>
</evidence>
<proteinExistence type="predicted"/>
<dbReference type="Proteomes" id="UP000192656">
    <property type="component" value="Unassembled WGS sequence"/>
</dbReference>
<feature type="chain" id="PRO_5012348287" evidence="2">
    <location>
        <begin position="28"/>
        <end position="221"/>
    </location>
</feature>
<sequence>MRPISTLCAMGALTALWGALGAAPALAQETTTPKEIAPQTGSEADEKAATPSPVPPKEATQPVPATSASIAEQLRNSQICTPLAFDLNDVAGLFGFTKPSFVPIDTNLRWDKNSHSVERFQSDGVTWEATIDIGCQPASNGKVLEYIGLTPERLRLPGKALCAGTMNDAGQIGAADCTIEGTIVPYVAKTIDLEGRIEAALTGPARGDAADPLGETQDPAQ</sequence>
<keyword evidence="2" id="KW-0732">Signal</keyword>
<feature type="region of interest" description="Disordered" evidence="1">
    <location>
        <begin position="29"/>
        <end position="66"/>
    </location>
</feature>
<gene>
    <name evidence="3" type="ORF">SAMN06297251_12067</name>
</gene>
<feature type="region of interest" description="Disordered" evidence="1">
    <location>
        <begin position="202"/>
        <end position="221"/>
    </location>
</feature>
<dbReference type="EMBL" id="FWXR01000020">
    <property type="protein sequence ID" value="SMD04106.1"/>
    <property type="molecule type" value="Genomic_DNA"/>
</dbReference>
<evidence type="ECO:0000313" key="4">
    <source>
        <dbReference type="Proteomes" id="UP000192656"/>
    </source>
</evidence>
<dbReference type="STRING" id="937218.SAMN06297251_12067"/>
<dbReference type="OrthoDB" id="7916535at2"/>
<organism evidence="3 4">
    <name type="scientific">Fulvimarina manganoxydans</name>
    <dbReference type="NCBI Taxonomy" id="937218"/>
    <lineage>
        <taxon>Bacteria</taxon>
        <taxon>Pseudomonadati</taxon>
        <taxon>Pseudomonadota</taxon>
        <taxon>Alphaproteobacteria</taxon>
        <taxon>Hyphomicrobiales</taxon>
        <taxon>Aurantimonadaceae</taxon>
        <taxon>Fulvimarina</taxon>
    </lineage>
</organism>
<protein>
    <submittedName>
        <fullName evidence="3">Uncharacterized protein</fullName>
    </submittedName>
</protein>
<dbReference type="AlphaFoldDB" id="A0A1W2E486"/>
<accession>A0A1W2E486</accession>
<name>A0A1W2E486_9HYPH</name>